<sequence length="252" mass="27571">MLSASQIKFIRSLAQKKERDASGLFVAEGSKSVRELLQYFDCQLLILPKEDTEKYEGRIDETVYASPKEIERASSQKTPQGVIAVLKKPQNNKLPDFSENNLYLALDGIQNPGNLGTIIRLADWFGIRHIFCSADTADAFGPKTVQATMGALGRVMIHAVDLPEFLRDNQPKIPVYGAFLGGDSIYSASLPDNAIIVMGNEGNGISDKVAEHINNRLEIPSFANGGETSESLNVAVATAIVCSEFRRRTLPL</sequence>
<evidence type="ECO:0000256" key="3">
    <source>
        <dbReference type="ARBA" id="ARBA00022679"/>
    </source>
</evidence>
<dbReference type="CDD" id="cd18109">
    <property type="entry name" value="SpoU-like_RNA-MTase"/>
    <property type="match status" value="1"/>
</dbReference>
<protein>
    <submittedName>
        <fullName evidence="6">RNA methyltransferase, TrmH family</fullName>
    </submittedName>
</protein>
<dbReference type="InterPro" id="IPR029028">
    <property type="entry name" value="Alpha/beta_knot_MTases"/>
</dbReference>
<evidence type="ECO:0000313" key="7">
    <source>
        <dbReference type="Proteomes" id="UP000076586"/>
    </source>
</evidence>
<gene>
    <name evidence="6" type="ORF">PJIAN_1183</name>
</gene>
<dbReference type="STRING" id="681398.PJIAN_1183"/>
<dbReference type="GO" id="GO:0003723">
    <property type="term" value="F:RNA binding"/>
    <property type="evidence" value="ECO:0007669"/>
    <property type="project" value="InterPro"/>
</dbReference>
<dbReference type="RefSeq" id="WP_068701156.1">
    <property type="nucleotide sequence ID" value="NZ_BDCR01000001.1"/>
</dbReference>
<dbReference type="SUPFAM" id="SSF55315">
    <property type="entry name" value="L30e-like"/>
    <property type="match status" value="1"/>
</dbReference>
<reference evidence="7" key="1">
    <citation type="submission" date="2016-04" db="EMBL/GenBank/DDBJ databases">
        <title>Draft genome sequence of Paludibacter jiangxiensis strain NM7.</title>
        <authorList>
            <person name="Qiu Y."/>
            <person name="Matsuura N."/>
            <person name="Ohashi A."/>
            <person name="Tourlousse M.D."/>
            <person name="Sekiguchi Y."/>
        </authorList>
    </citation>
    <scope>NUCLEOTIDE SEQUENCE [LARGE SCALE GENOMIC DNA]</scope>
    <source>
        <strain evidence="7">NM7</strain>
    </source>
</reference>
<evidence type="ECO:0000256" key="2">
    <source>
        <dbReference type="ARBA" id="ARBA00022603"/>
    </source>
</evidence>
<dbReference type="EMBL" id="BDCR01000001">
    <property type="protein sequence ID" value="GAT61603.1"/>
    <property type="molecule type" value="Genomic_DNA"/>
</dbReference>
<name>A0A170Y8U0_9BACT</name>
<keyword evidence="7" id="KW-1185">Reference proteome</keyword>
<dbReference type="GO" id="GO:0008173">
    <property type="term" value="F:RNA methyltransferase activity"/>
    <property type="evidence" value="ECO:0007669"/>
    <property type="project" value="InterPro"/>
</dbReference>
<dbReference type="InterPro" id="IPR001537">
    <property type="entry name" value="SpoU_MeTrfase"/>
</dbReference>
<dbReference type="InterPro" id="IPR053888">
    <property type="entry name" value="MRM3-like_sub_bind"/>
</dbReference>
<dbReference type="Gene3D" id="3.30.1330.30">
    <property type="match status" value="1"/>
</dbReference>
<dbReference type="InterPro" id="IPR029064">
    <property type="entry name" value="Ribosomal_eL30-like_sf"/>
</dbReference>
<dbReference type="AlphaFoldDB" id="A0A170Y8U0"/>
<dbReference type="SUPFAM" id="SSF75217">
    <property type="entry name" value="alpha/beta knot"/>
    <property type="match status" value="1"/>
</dbReference>
<comment type="similarity">
    <text evidence="1">Belongs to the class IV-like SAM-binding methyltransferase superfamily. RNA methyltransferase TrmH family.</text>
</comment>
<feature type="domain" description="MRM3-like substrate binding" evidence="5">
    <location>
        <begin position="5"/>
        <end position="84"/>
    </location>
</feature>
<dbReference type="PANTHER" id="PTHR43191:SF2">
    <property type="entry name" value="RRNA METHYLTRANSFERASE 3, MITOCHONDRIAL"/>
    <property type="match status" value="1"/>
</dbReference>
<reference evidence="7" key="2">
    <citation type="journal article" date="2017" name="Genome Announc.">
        <title>Draft genome sequence of Paludibacter jiangxiensis NM7(T), a propionate-producing fermentative bacterium.</title>
        <authorList>
            <person name="Qiu Y.-L."/>
            <person name="Tourlousse D.M."/>
            <person name="Matsuura N."/>
            <person name="Ohashi A."/>
            <person name="Sekiguchi Y."/>
        </authorList>
    </citation>
    <scope>NUCLEOTIDE SEQUENCE [LARGE SCALE GENOMIC DNA]</scope>
    <source>
        <strain evidence="7">NM7</strain>
    </source>
</reference>
<comment type="caution">
    <text evidence="6">The sequence shown here is derived from an EMBL/GenBank/DDBJ whole genome shotgun (WGS) entry which is preliminary data.</text>
</comment>
<proteinExistence type="inferred from homology"/>
<keyword evidence="2 6" id="KW-0489">Methyltransferase</keyword>
<feature type="domain" description="tRNA/rRNA methyltransferase SpoU type" evidence="4">
    <location>
        <begin position="102"/>
        <end position="242"/>
    </location>
</feature>
<dbReference type="Pfam" id="PF22435">
    <property type="entry name" value="MRM3-like_sub_bind"/>
    <property type="match status" value="1"/>
</dbReference>
<dbReference type="InterPro" id="IPR029026">
    <property type="entry name" value="tRNA_m1G_MTases_N"/>
</dbReference>
<evidence type="ECO:0000313" key="6">
    <source>
        <dbReference type="EMBL" id="GAT61603.1"/>
    </source>
</evidence>
<dbReference type="Proteomes" id="UP000076586">
    <property type="component" value="Unassembled WGS sequence"/>
</dbReference>
<keyword evidence="3 6" id="KW-0808">Transferase</keyword>
<dbReference type="Gene3D" id="3.40.1280.10">
    <property type="match status" value="1"/>
</dbReference>
<evidence type="ECO:0000259" key="4">
    <source>
        <dbReference type="Pfam" id="PF00588"/>
    </source>
</evidence>
<dbReference type="GO" id="GO:0032259">
    <property type="term" value="P:methylation"/>
    <property type="evidence" value="ECO:0007669"/>
    <property type="project" value="UniProtKB-KW"/>
</dbReference>
<dbReference type="GO" id="GO:0006396">
    <property type="term" value="P:RNA processing"/>
    <property type="evidence" value="ECO:0007669"/>
    <property type="project" value="InterPro"/>
</dbReference>
<dbReference type="InterPro" id="IPR051259">
    <property type="entry name" value="rRNA_Methyltransferase"/>
</dbReference>
<dbReference type="PANTHER" id="PTHR43191">
    <property type="entry name" value="RRNA METHYLTRANSFERASE 3"/>
    <property type="match status" value="1"/>
</dbReference>
<dbReference type="OrthoDB" id="9785673at2"/>
<evidence type="ECO:0000259" key="5">
    <source>
        <dbReference type="Pfam" id="PF22435"/>
    </source>
</evidence>
<evidence type="ECO:0000256" key="1">
    <source>
        <dbReference type="ARBA" id="ARBA00007228"/>
    </source>
</evidence>
<dbReference type="Pfam" id="PF00588">
    <property type="entry name" value="SpoU_methylase"/>
    <property type="match status" value="1"/>
</dbReference>
<organism evidence="6 7">
    <name type="scientific">Paludibacter jiangxiensis</name>
    <dbReference type="NCBI Taxonomy" id="681398"/>
    <lineage>
        <taxon>Bacteria</taxon>
        <taxon>Pseudomonadati</taxon>
        <taxon>Bacteroidota</taxon>
        <taxon>Bacteroidia</taxon>
        <taxon>Bacteroidales</taxon>
        <taxon>Paludibacteraceae</taxon>
        <taxon>Paludibacter</taxon>
    </lineage>
</organism>
<accession>A0A170Y8U0</accession>